<dbReference type="Proteomes" id="UP001189429">
    <property type="component" value="Unassembled WGS sequence"/>
</dbReference>
<evidence type="ECO:0000313" key="2">
    <source>
        <dbReference type="EMBL" id="CAK0840803.1"/>
    </source>
</evidence>
<feature type="non-terminal residue" evidence="2">
    <location>
        <position position="1"/>
    </location>
</feature>
<accession>A0ABN9T6W8</accession>
<keyword evidence="3" id="KW-1185">Reference proteome</keyword>
<evidence type="ECO:0000256" key="1">
    <source>
        <dbReference type="SAM" id="MobiDB-lite"/>
    </source>
</evidence>
<comment type="caution">
    <text evidence="2">The sequence shown here is derived from an EMBL/GenBank/DDBJ whole genome shotgun (WGS) entry which is preliminary data.</text>
</comment>
<name>A0ABN9T6W8_9DINO</name>
<feature type="compositionally biased region" description="Polar residues" evidence="1">
    <location>
        <begin position="48"/>
        <end position="66"/>
    </location>
</feature>
<organism evidence="2 3">
    <name type="scientific">Prorocentrum cordatum</name>
    <dbReference type="NCBI Taxonomy" id="2364126"/>
    <lineage>
        <taxon>Eukaryota</taxon>
        <taxon>Sar</taxon>
        <taxon>Alveolata</taxon>
        <taxon>Dinophyceae</taxon>
        <taxon>Prorocentrales</taxon>
        <taxon>Prorocentraceae</taxon>
        <taxon>Prorocentrum</taxon>
    </lineage>
</organism>
<proteinExistence type="predicted"/>
<reference evidence="2" key="1">
    <citation type="submission" date="2023-10" db="EMBL/GenBank/DDBJ databases">
        <authorList>
            <person name="Chen Y."/>
            <person name="Shah S."/>
            <person name="Dougan E. K."/>
            <person name="Thang M."/>
            <person name="Chan C."/>
        </authorList>
    </citation>
    <scope>NUCLEOTIDE SEQUENCE [LARGE SCALE GENOMIC DNA]</scope>
</reference>
<sequence length="242" mass="25080">ALKLQPRMSSSAETAEDLSLVNAELREQIAKMDREVQQLRDLVAAAASQNTRVDTAESPSSGSATVPATEHEAQAAAVAAVSGEAAGTASVPILAAAPAEEAAQAESSDEAPLSNTAMDLQAVRQAAGEAWAAQAAAQAAFQVNGQLMLNHREGVVDVEAEDMLAAPVEAPLSQKKLDAMMPEGGYSQARVGDDSLDTDYDEALQASLTEEDVQRALKAREVHEMAIAISASKETAAAQGIE</sequence>
<evidence type="ECO:0008006" key="4">
    <source>
        <dbReference type="Google" id="ProtNLM"/>
    </source>
</evidence>
<dbReference type="EMBL" id="CAUYUJ010014402">
    <property type="protein sequence ID" value="CAK0840803.1"/>
    <property type="molecule type" value="Genomic_DNA"/>
</dbReference>
<protein>
    <recommendedName>
        <fullName evidence="4">Fibrous sheath-interacting protein 1</fullName>
    </recommendedName>
</protein>
<feature type="region of interest" description="Disordered" evidence="1">
    <location>
        <begin position="48"/>
        <end position="72"/>
    </location>
</feature>
<feature type="non-terminal residue" evidence="2">
    <location>
        <position position="242"/>
    </location>
</feature>
<evidence type="ECO:0000313" key="3">
    <source>
        <dbReference type="Proteomes" id="UP001189429"/>
    </source>
</evidence>
<gene>
    <name evidence="2" type="ORF">PCOR1329_LOCUS36149</name>
</gene>